<keyword evidence="1 2" id="KW-0728">SH3 domain</keyword>
<feature type="region of interest" description="Disordered" evidence="3">
    <location>
        <begin position="1"/>
        <end position="26"/>
    </location>
</feature>
<dbReference type="EMBL" id="LXPE01000342">
    <property type="protein sequence ID" value="OBA24910.1"/>
    <property type="molecule type" value="Genomic_DNA"/>
</dbReference>
<feature type="region of interest" description="Disordered" evidence="3">
    <location>
        <begin position="145"/>
        <end position="250"/>
    </location>
</feature>
<dbReference type="SUPFAM" id="SSF50044">
    <property type="entry name" value="SH3-domain"/>
    <property type="match status" value="1"/>
</dbReference>
<dbReference type="InterPro" id="IPR036028">
    <property type="entry name" value="SH3-like_dom_sf"/>
</dbReference>
<dbReference type="GO" id="GO:0051286">
    <property type="term" value="C:cell tip"/>
    <property type="evidence" value="ECO:0007669"/>
    <property type="project" value="TreeGrafter"/>
</dbReference>
<evidence type="ECO:0000313" key="6">
    <source>
        <dbReference type="Proteomes" id="UP000092321"/>
    </source>
</evidence>
<gene>
    <name evidence="5" type="ORF">HANVADRAFT_4273</name>
</gene>
<feature type="compositionally biased region" description="Polar residues" evidence="3">
    <location>
        <begin position="467"/>
        <end position="493"/>
    </location>
</feature>
<dbReference type="PANTHER" id="PTHR47775:SF1">
    <property type="entry name" value="BUD SITE SELECTION PROTEIN 14"/>
    <property type="match status" value="1"/>
</dbReference>
<evidence type="ECO:0000259" key="4">
    <source>
        <dbReference type="PROSITE" id="PS50002"/>
    </source>
</evidence>
<protein>
    <recommendedName>
        <fullName evidence="4">SH3 domain-containing protein</fullName>
    </recommendedName>
</protein>
<reference evidence="6" key="1">
    <citation type="journal article" date="2016" name="Proc. Natl. Acad. Sci. U.S.A.">
        <title>Comparative genomics of biotechnologically important yeasts.</title>
        <authorList>
            <person name="Riley R."/>
            <person name="Haridas S."/>
            <person name="Wolfe K.H."/>
            <person name="Lopes M.R."/>
            <person name="Hittinger C.T."/>
            <person name="Goeker M."/>
            <person name="Salamov A.A."/>
            <person name="Wisecaver J.H."/>
            <person name="Long T.M."/>
            <person name="Calvey C.H."/>
            <person name="Aerts A.L."/>
            <person name="Barry K.W."/>
            <person name="Choi C."/>
            <person name="Clum A."/>
            <person name="Coughlan A.Y."/>
            <person name="Deshpande S."/>
            <person name="Douglass A.P."/>
            <person name="Hanson S.J."/>
            <person name="Klenk H.-P."/>
            <person name="LaButti K.M."/>
            <person name="Lapidus A."/>
            <person name="Lindquist E.A."/>
            <person name="Lipzen A.M."/>
            <person name="Meier-Kolthoff J.P."/>
            <person name="Ohm R.A."/>
            <person name="Otillar R.P."/>
            <person name="Pangilinan J.L."/>
            <person name="Peng Y."/>
            <person name="Rokas A."/>
            <person name="Rosa C.A."/>
            <person name="Scheuner C."/>
            <person name="Sibirny A.A."/>
            <person name="Slot J.C."/>
            <person name="Stielow J.B."/>
            <person name="Sun H."/>
            <person name="Kurtzman C.P."/>
            <person name="Blackwell M."/>
            <person name="Grigoriev I.V."/>
            <person name="Jeffries T.W."/>
        </authorList>
    </citation>
    <scope>NUCLEOTIDE SEQUENCE [LARGE SCALE GENOMIC DNA]</scope>
    <source>
        <strain evidence="6">NRRL Y-1626</strain>
    </source>
</reference>
<evidence type="ECO:0000256" key="1">
    <source>
        <dbReference type="ARBA" id="ARBA00022443"/>
    </source>
</evidence>
<feature type="compositionally biased region" description="Acidic residues" evidence="3">
    <location>
        <begin position="195"/>
        <end position="204"/>
    </location>
</feature>
<comment type="caution">
    <text evidence="5">The sequence shown here is derived from an EMBL/GenBank/DDBJ whole genome shotgun (WGS) entry which is preliminary data.</text>
</comment>
<dbReference type="Proteomes" id="UP000092321">
    <property type="component" value="Unassembled WGS sequence"/>
</dbReference>
<dbReference type="GO" id="GO:0015630">
    <property type="term" value="C:microtubule cytoskeleton"/>
    <property type="evidence" value="ECO:0007669"/>
    <property type="project" value="TreeGrafter"/>
</dbReference>
<dbReference type="GO" id="GO:0030950">
    <property type="term" value="P:establishment or maintenance of actin cytoskeleton polarity"/>
    <property type="evidence" value="ECO:0007669"/>
    <property type="project" value="TreeGrafter"/>
</dbReference>
<feature type="domain" description="SH3" evidence="4">
    <location>
        <begin position="257"/>
        <end position="318"/>
    </location>
</feature>
<feature type="compositionally biased region" description="Acidic residues" evidence="3">
    <location>
        <begin position="495"/>
        <end position="504"/>
    </location>
</feature>
<feature type="compositionally biased region" description="Polar residues" evidence="3">
    <location>
        <begin position="360"/>
        <end position="374"/>
    </location>
</feature>
<dbReference type="Pfam" id="PF00018">
    <property type="entry name" value="SH3_1"/>
    <property type="match status" value="1"/>
</dbReference>
<dbReference type="PANTHER" id="PTHR47775">
    <property type="entry name" value="BUD SITE SELECTION PROTEIN 14"/>
    <property type="match status" value="1"/>
</dbReference>
<evidence type="ECO:0000313" key="5">
    <source>
        <dbReference type="EMBL" id="OBA24910.1"/>
    </source>
</evidence>
<feature type="compositionally biased region" description="Low complexity" evidence="3">
    <location>
        <begin position="10"/>
        <end position="21"/>
    </location>
</feature>
<dbReference type="GO" id="GO:0008104">
    <property type="term" value="P:intracellular protein localization"/>
    <property type="evidence" value="ECO:0007669"/>
    <property type="project" value="TreeGrafter"/>
</dbReference>
<evidence type="ECO:0000256" key="2">
    <source>
        <dbReference type="PROSITE-ProRule" id="PRU00192"/>
    </source>
</evidence>
<dbReference type="InterPro" id="IPR053039">
    <property type="entry name" value="Polarity_Bud-Selection_Reg"/>
</dbReference>
<evidence type="ECO:0000256" key="3">
    <source>
        <dbReference type="SAM" id="MobiDB-lite"/>
    </source>
</evidence>
<dbReference type="PROSITE" id="PS50002">
    <property type="entry name" value="SH3"/>
    <property type="match status" value="1"/>
</dbReference>
<feature type="compositionally biased region" description="Polar residues" evidence="3">
    <location>
        <begin position="154"/>
        <end position="174"/>
    </location>
</feature>
<feature type="region of interest" description="Disordered" evidence="3">
    <location>
        <begin position="335"/>
        <end position="374"/>
    </location>
</feature>
<dbReference type="OrthoDB" id="196165at2759"/>
<feature type="region of interest" description="Disordered" evidence="3">
    <location>
        <begin position="460"/>
        <end position="511"/>
    </location>
</feature>
<organism evidence="5 6">
    <name type="scientific">Hanseniaspora valbyensis NRRL Y-1626</name>
    <dbReference type="NCBI Taxonomy" id="766949"/>
    <lineage>
        <taxon>Eukaryota</taxon>
        <taxon>Fungi</taxon>
        <taxon>Dikarya</taxon>
        <taxon>Ascomycota</taxon>
        <taxon>Saccharomycotina</taxon>
        <taxon>Saccharomycetes</taxon>
        <taxon>Saccharomycodales</taxon>
        <taxon>Saccharomycodaceae</taxon>
        <taxon>Hanseniaspora</taxon>
    </lineage>
</organism>
<name>A0A1B7T867_9ASCO</name>
<sequence>MPLGSQEETNPSSPSNDININGKSKYSHTNHINKEFVLKSPISLKTKRKKPFIMVKTGMLPIKNGSKGDISNVEIESNDKGKTNEDKEEDEESYVKTLLNDQSLVEEDILQNRPMIAKSNSDLMSNSASSVVITPTIQTTNNGILKLVPHNDSNDGATSSSINKTNSNDMNYSDSDFESNLIGRLDNNSNNNNDNSDEDDDDNSSTESSTYKSDEIIRLDGSSEMDSDISSSSSSSSSSSDDDDEYEDVMPVNPATLDRNLHYAIQKFQGPESSHCPLQKNEECIVLNDEDVYWWLVRRVKDGRIGFVPGELLEGWTEKLAKWNTFMNERQLDGNDQEEGEYENHQKNIDDDIDSDASSTYSNENKETFSNGKTLVKNKSNSSANVKFDENVTYVPYDSMESVYSGSLHEELNLDEEFKSDISWGSMPKLQVKKNSSTPASNKQIGLHQNISSTDDIDVWKPEKPFATNNDPVSSPSIGEYSTSQESLQTSEINLDNEDDDEEELHSAVSREYNPIFEKMDEIINRLR</sequence>
<keyword evidence="6" id="KW-1185">Reference proteome</keyword>
<feature type="compositionally biased region" description="Low complexity" evidence="3">
    <location>
        <begin position="220"/>
        <end position="239"/>
    </location>
</feature>
<dbReference type="SMART" id="SM00326">
    <property type="entry name" value="SH3"/>
    <property type="match status" value="1"/>
</dbReference>
<feature type="region of interest" description="Disordered" evidence="3">
    <location>
        <begin position="63"/>
        <end position="91"/>
    </location>
</feature>
<accession>A0A1B7T867</accession>
<proteinExistence type="predicted"/>
<dbReference type="AlphaFoldDB" id="A0A1B7T867"/>
<dbReference type="Gene3D" id="2.30.30.40">
    <property type="entry name" value="SH3 Domains"/>
    <property type="match status" value="1"/>
</dbReference>
<dbReference type="InterPro" id="IPR001452">
    <property type="entry name" value="SH3_domain"/>
</dbReference>